<organism evidence="1 2">
    <name type="scientific">Salix brachista</name>
    <dbReference type="NCBI Taxonomy" id="2182728"/>
    <lineage>
        <taxon>Eukaryota</taxon>
        <taxon>Viridiplantae</taxon>
        <taxon>Streptophyta</taxon>
        <taxon>Embryophyta</taxon>
        <taxon>Tracheophyta</taxon>
        <taxon>Spermatophyta</taxon>
        <taxon>Magnoliopsida</taxon>
        <taxon>eudicotyledons</taxon>
        <taxon>Gunneridae</taxon>
        <taxon>Pentapetalae</taxon>
        <taxon>rosids</taxon>
        <taxon>fabids</taxon>
        <taxon>Malpighiales</taxon>
        <taxon>Salicaceae</taxon>
        <taxon>Saliceae</taxon>
        <taxon>Salix</taxon>
    </lineage>
</organism>
<evidence type="ECO:0000313" key="1">
    <source>
        <dbReference type="EMBL" id="KAB5538014.1"/>
    </source>
</evidence>
<name>A0A5N5L5I5_9ROSI</name>
<dbReference type="SUPFAM" id="SSF52317">
    <property type="entry name" value="Class I glutamine amidotransferase-like"/>
    <property type="match status" value="1"/>
</dbReference>
<dbReference type="AlphaFoldDB" id="A0A5N5L5I5"/>
<sequence>MTRVNVQSVKLYDYNHSGLARNLRVISIPRSYYSLSVRVQFHPESIVTSEGKTIVRNFIRMAERKEAASEN</sequence>
<dbReference type="InterPro" id="IPR029062">
    <property type="entry name" value="Class_I_gatase-like"/>
</dbReference>
<accession>A0A5N5L5I5</accession>
<evidence type="ECO:0000313" key="2">
    <source>
        <dbReference type="Proteomes" id="UP000326939"/>
    </source>
</evidence>
<reference evidence="2" key="1">
    <citation type="journal article" date="2019" name="Gigascience">
        <title>De novo genome assembly of the endangered Acer yangbiense, a plant species with extremely small populations endemic to Yunnan Province, China.</title>
        <authorList>
            <person name="Yang J."/>
            <person name="Wariss H.M."/>
            <person name="Tao L."/>
            <person name="Zhang R."/>
            <person name="Yun Q."/>
            <person name="Hollingsworth P."/>
            <person name="Dao Z."/>
            <person name="Luo G."/>
            <person name="Guo H."/>
            <person name="Ma Y."/>
            <person name="Sun W."/>
        </authorList>
    </citation>
    <scope>NUCLEOTIDE SEQUENCE [LARGE SCALE GENOMIC DNA]</scope>
    <source>
        <strain evidence="2">cv. br00</strain>
    </source>
</reference>
<proteinExistence type="predicted"/>
<comment type="caution">
    <text evidence="1">The sequence shown here is derived from an EMBL/GenBank/DDBJ whole genome shotgun (WGS) entry which is preliminary data.</text>
</comment>
<dbReference type="Proteomes" id="UP000326939">
    <property type="component" value="Chromosome 10"/>
</dbReference>
<protein>
    <submittedName>
        <fullName evidence="1">Uncharacterized protein</fullName>
    </submittedName>
</protein>
<dbReference type="EMBL" id="VDCV01000010">
    <property type="protein sequence ID" value="KAB5538014.1"/>
    <property type="molecule type" value="Genomic_DNA"/>
</dbReference>
<gene>
    <name evidence="1" type="ORF">DKX38_015547</name>
</gene>
<dbReference type="Gene3D" id="3.40.50.880">
    <property type="match status" value="1"/>
</dbReference>
<keyword evidence="2" id="KW-1185">Reference proteome</keyword>